<dbReference type="EMBL" id="JAUHHV010000012">
    <property type="protein sequence ID" value="KAK1406505.1"/>
    <property type="molecule type" value="Genomic_DNA"/>
</dbReference>
<dbReference type="Gene3D" id="3.30.70.330">
    <property type="match status" value="1"/>
</dbReference>
<comment type="caution">
    <text evidence="2">The sequence shown here is derived from an EMBL/GenBank/DDBJ whole genome shotgun (WGS) entry which is preliminary data.</text>
</comment>
<evidence type="ECO:0000313" key="3">
    <source>
        <dbReference type="Proteomes" id="UP001229421"/>
    </source>
</evidence>
<keyword evidence="3" id="KW-1185">Reference proteome</keyword>
<accession>A0AAD8JL41</accession>
<protein>
    <submittedName>
        <fullName evidence="2">Uncharacterized protein</fullName>
    </submittedName>
</protein>
<name>A0AAD8JL41_TARER</name>
<sequence length="188" mass="21440">MDPSSESVRGVVCLTIALNKTKSVYEELRARRLPTGIGDTTIQSEIWADDLEEEVQQKHNDDKGGWIEVGGRRKKVSQQRQRQAPMVRPHHNKGPTTSYFVDKLPLDCSRAMLVEEFTKFVDITEVFITKKKDKRKHVLVVSGAQDAMRLNPKKPTFTTCRGSHRPPAFQISPIPIQIEESYTGKYFL</sequence>
<dbReference type="Proteomes" id="UP001229421">
    <property type="component" value="Unassembled WGS sequence"/>
</dbReference>
<reference evidence="2" key="1">
    <citation type="journal article" date="2023" name="bioRxiv">
        <title>Improved chromosome-level genome assembly for marigold (Tagetes erecta).</title>
        <authorList>
            <person name="Jiang F."/>
            <person name="Yuan L."/>
            <person name="Wang S."/>
            <person name="Wang H."/>
            <person name="Xu D."/>
            <person name="Wang A."/>
            <person name="Fan W."/>
        </authorList>
    </citation>
    <scope>NUCLEOTIDE SEQUENCE</scope>
    <source>
        <strain evidence="2">WSJ</strain>
        <tissue evidence="2">Leaf</tissue>
    </source>
</reference>
<dbReference type="InterPro" id="IPR035979">
    <property type="entry name" value="RBD_domain_sf"/>
</dbReference>
<organism evidence="2 3">
    <name type="scientific">Tagetes erecta</name>
    <name type="common">African marigold</name>
    <dbReference type="NCBI Taxonomy" id="13708"/>
    <lineage>
        <taxon>Eukaryota</taxon>
        <taxon>Viridiplantae</taxon>
        <taxon>Streptophyta</taxon>
        <taxon>Embryophyta</taxon>
        <taxon>Tracheophyta</taxon>
        <taxon>Spermatophyta</taxon>
        <taxon>Magnoliopsida</taxon>
        <taxon>eudicotyledons</taxon>
        <taxon>Gunneridae</taxon>
        <taxon>Pentapetalae</taxon>
        <taxon>asterids</taxon>
        <taxon>campanulids</taxon>
        <taxon>Asterales</taxon>
        <taxon>Asteraceae</taxon>
        <taxon>Asteroideae</taxon>
        <taxon>Heliantheae alliance</taxon>
        <taxon>Tageteae</taxon>
        <taxon>Tagetes</taxon>
    </lineage>
</organism>
<dbReference type="InterPro" id="IPR012677">
    <property type="entry name" value="Nucleotide-bd_a/b_plait_sf"/>
</dbReference>
<evidence type="ECO:0000256" key="1">
    <source>
        <dbReference type="SAM" id="MobiDB-lite"/>
    </source>
</evidence>
<evidence type="ECO:0000313" key="2">
    <source>
        <dbReference type="EMBL" id="KAK1406505.1"/>
    </source>
</evidence>
<dbReference type="SUPFAM" id="SSF54928">
    <property type="entry name" value="RNA-binding domain, RBD"/>
    <property type="match status" value="1"/>
</dbReference>
<feature type="region of interest" description="Disordered" evidence="1">
    <location>
        <begin position="72"/>
        <end position="95"/>
    </location>
</feature>
<proteinExistence type="predicted"/>
<dbReference type="AlphaFoldDB" id="A0AAD8JL41"/>
<gene>
    <name evidence="2" type="ORF">QVD17_41885</name>
</gene>
<dbReference type="GO" id="GO:0003676">
    <property type="term" value="F:nucleic acid binding"/>
    <property type="evidence" value="ECO:0007669"/>
    <property type="project" value="InterPro"/>
</dbReference>